<dbReference type="STRING" id="1151754.M9LRI7"/>
<dbReference type="Gene3D" id="3.30.710.10">
    <property type="entry name" value="Potassium Channel Kv1.1, Chain A"/>
    <property type="match status" value="2"/>
</dbReference>
<dbReference type="PROSITE" id="PS50097">
    <property type="entry name" value="BTB"/>
    <property type="match status" value="1"/>
</dbReference>
<name>M9LRI7_PSEA3</name>
<dbReference type="PANTHER" id="PTHR24410">
    <property type="entry name" value="HL07962P-RELATED"/>
    <property type="match status" value="1"/>
</dbReference>
<gene>
    <name evidence="3" type="ORF">PANT_18c00015</name>
</gene>
<feature type="region of interest" description="Disordered" evidence="1">
    <location>
        <begin position="301"/>
        <end position="387"/>
    </location>
</feature>
<dbReference type="SMART" id="SM00225">
    <property type="entry name" value="BTB"/>
    <property type="match status" value="1"/>
</dbReference>
<feature type="compositionally biased region" description="Basic and acidic residues" evidence="1">
    <location>
        <begin position="351"/>
        <end position="374"/>
    </location>
</feature>
<organism evidence="3 4">
    <name type="scientific">Pseudozyma antarctica (strain T-34)</name>
    <name type="common">Yeast</name>
    <name type="synonym">Candida antarctica</name>
    <dbReference type="NCBI Taxonomy" id="1151754"/>
    <lineage>
        <taxon>Eukaryota</taxon>
        <taxon>Fungi</taxon>
        <taxon>Dikarya</taxon>
        <taxon>Basidiomycota</taxon>
        <taxon>Ustilaginomycotina</taxon>
        <taxon>Ustilaginomycetes</taxon>
        <taxon>Ustilaginales</taxon>
        <taxon>Ustilaginaceae</taxon>
        <taxon>Moesziomyces</taxon>
    </lineage>
</organism>
<reference evidence="4" key="1">
    <citation type="journal article" date="2013" name="Genome Announc.">
        <title>Genome sequence of the basidiomycetous yeast Pseudozyma antarctica T-34, a producer of the glycolipid biosurfactants mannosylerythritol lipids.</title>
        <authorList>
            <person name="Morita T."/>
            <person name="Koike H."/>
            <person name="Koyama Y."/>
            <person name="Hagiwara H."/>
            <person name="Ito E."/>
            <person name="Fukuoka T."/>
            <person name="Imura T."/>
            <person name="Machida M."/>
            <person name="Kitamoto D."/>
        </authorList>
    </citation>
    <scope>NUCLEOTIDE SEQUENCE [LARGE SCALE GENOMIC DNA]</scope>
    <source>
        <strain evidence="4">T-34</strain>
    </source>
</reference>
<dbReference type="SUPFAM" id="SSF54695">
    <property type="entry name" value="POZ domain"/>
    <property type="match status" value="1"/>
</dbReference>
<evidence type="ECO:0000256" key="1">
    <source>
        <dbReference type="SAM" id="MobiDB-lite"/>
    </source>
</evidence>
<dbReference type="PANTHER" id="PTHR24410:SF23">
    <property type="entry name" value="BTB DOMAIN-CONTAINING PROTEIN-RELATED"/>
    <property type="match status" value="1"/>
</dbReference>
<accession>M9LRI7</accession>
<dbReference type="OrthoDB" id="2524557at2759"/>
<feature type="domain" description="BTB" evidence="2">
    <location>
        <begin position="139"/>
        <end position="183"/>
    </location>
</feature>
<dbReference type="Pfam" id="PF00651">
    <property type="entry name" value="BTB"/>
    <property type="match status" value="1"/>
</dbReference>
<dbReference type="InterPro" id="IPR000210">
    <property type="entry name" value="BTB/POZ_dom"/>
</dbReference>
<feature type="compositionally biased region" description="Basic and acidic residues" evidence="1">
    <location>
        <begin position="462"/>
        <end position="476"/>
    </location>
</feature>
<evidence type="ECO:0000313" key="4">
    <source>
        <dbReference type="Proteomes" id="UP000011976"/>
    </source>
</evidence>
<dbReference type="CDD" id="cd14733">
    <property type="entry name" value="BACK"/>
    <property type="match status" value="1"/>
</dbReference>
<dbReference type="EMBL" id="DF196784">
    <property type="protein sequence ID" value="GAC75686.1"/>
    <property type="molecule type" value="Genomic_DNA"/>
</dbReference>
<proteinExistence type="predicted"/>
<feature type="region of interest" description="Disordered" evidence="1">
    <location>
        <begin position="418"/>
        <end position="481"/>
    </location>
</feature>
<evidence type="ECO:0000313" key="3">
    <source>
        <dbReference type="EMBL" id="GAC75686.1"/>
    </source>
</evidence>
<dbReference type="CDD" id="cd18186">
    <property type="entry name" value="BTB_POZ_ZBTB_KLHL-like"/>
    <property type="match status" value="1"/>
</dbReference>
<protein>
    <recommendedName>
        <fullName evidence="2">BTB domain-containing protein</fullName>
    </recommendedName>
</protein>
<feature type="region of interest" description="Disordered" evidence="1">
    <location>
        <begin position="189"/>
        <end position="229"/>
    </location>
</feature>
<dbReference type="Proteomes" id="UP000011976">
    <property type="component" value="Unassembled WGS sequence"/>
</dbReference>
<dbReference type="InterPro" id="IPR051481">
    <property type="entry name" value="BTB-POZ/Galectin-3-binding"/>
</dbReference>
<dbReference type="InterPro" id="IPR011333">
    <property type="entry name" value="SKP1/BTB/POZ_sf"/>
</dbReference>
<sequence>MNPPPASFATNPVPALIARRTTVLAPPSLSTINHLDGATLPAGRNAGRSATRAAQERRVAGSQAPPRASHTHHRSDLQQAVSQPTAAVPISTRENISTSKSWSSGLALKNANYPTATASSTHHEFVLHPTFRSDAEHRGDVLVRVEGVDFFVHKHILLFSSPFFASVLLGEWKESRLSTLLDDDELADAADAAGSADDSPAEVEANQTQESPVCNEDPQADGIVSASDTASPAAANLALQTPKGNDAATVERVVVHPEPSTDKLALDAEAGDVQDPDHLVTDSRRRSLLRASYHTALWSQEDAATSSCSIADSPLPAGSSAEDSGLTAESADDGSADEGASVSDTDEDGDAAQRTEAADAERQERKQAAAESRRVRSKSKHLAARLTLRKLESASKLQTIPTRSTSKTGSSLVAVATQGARSSDASPLARLESLATPPLSRRASCEVGATPPPEAPAGQGFDESRVAAEERTEKRGGGGRGGRYRGVVAVVELEEEAAGTFHDFLFHIYPHLDLAVTWWNCGPLLRFADKFQVPYLRRSCVNFLRAALAGRPIEAMRLAELHGMDDLYKEASRHVLDNFAAWEVEELECLSKETLLKLERKRTWFLERLLKLGLANPARDYECHASCADPQTCARLLHDKWQSAYANAFRFSPPQPSVIFRHLRELDNASVLHMSACQSAARSWVQGLFDRMFSLGTLHTPRQFLAIKLEPPTKTPHTL</sequence>
<feature type="compositionally biased region" description="Low complexity" evidence="1">
    <location>
        <begin position="189"/>
        <end position="198"/>
    </location>
</feature>
<dbReference type="AlphaFoldDB" id="M9LRI7"/>
<evidence type="ECO:0000259" key="2">
    <source>
        <dbReference type="PROSITE" id="PS50097"/>
    </source>
</evidence>
<feature type="region of interest" description="Disordered" evidence="1">
    <location>
        <begin position="57"/>
        <end position="92"/>
    </location>
</feature>